<feature type="compositionally biased region" description="Basic and acidic residues" evidence="8">
    <location>
        <begin position="40"/>
        <end position="79"/>
    </location>
</feature>
<proteinExistence type="inferred from homology"/>
<evidence type="ECO:0000313" key="11">
    <source>
        <dbReference type="EMBL" id="APW60362.1"/>
    </source>
</evidence>
<feature type="signal peptide" evidence="9">
    <location>
        <begin position="1"/>
        <end position="33"/>
    </location>
</feature>
<dbReference type="Proteomes" id="UP000186309">
    <property type="component" value="Chromosome"/>
</dbReference>
<evidence type="ECO:0000259" key="10">
    <source>
        <dbReference type="PROSITE" id="PS51790"/>
    </source>
</evidence>
<evidence type="ECO:0000256" key="3">
    <source>
        <dbReference type="ARBA" id="ARBA00012499"/>
    </source>
</evidence>
<comment type="cofactor">
    <cofactor evidence="1">
        <name>Zn(2+)</name>
        <dbReference type="ChEBI" id="CHEBI:29105"/>
    </cofactor>
</comment>
<dbReference type="STRING" id="1387353.BSF38_01830"/>
<comment type="catalytic activity">
    <reaction evidence="7">
        <text>L-methionyl-[protein] + [thioredoxin]-disulfide + H2O = L-methionyl-(R)-S-oxide-[protein] + [thioredoxin]-dithiol</text>
        <dbReference type="Rhea" id="RHEA:24164"/>
        <dbReference type="Rhea" id="RHEA-COMP:10698"/>
        <dbReference type="Rhea" id="RHEA-COMP:10700"/>
        <dbReference type="Rhea" id="RHEA-COMP:12313"/>
        <dbReference type="Rhea" id="RHEA-COMP:12314"/>
        <dbReference type="ChEBI" id="CHEBI:15377"/>
        <dbReference type="ChEBI" id="CHEBI:16044"/>
        <dbReference type="ChEBI" id="CHEBI:29950"/>
        <dbReference type="ChEBI" id="CHEBI:45764"/>
        <dbReference type="ChEBI" id="CHEBI:50058"/>
        <dbReference type="EC" id="1.8.4.12"/>
    </reaction>
</comment>
<evidence type="ECO:0000313" key="12">
    <source>
        <dbReference type="Proteomes" id="UP000186309"/>
    </source>
</evidence>
<evidence type="ECO:0000256" key="7">
    <source>
        <dbReference type="ARBA" id="ARBA00048488"/>
    </source>
</evidence>
<dbReference type="PANTHER" id="PTHR10173">
    <property type="entry name" value="METHIONINE SULFOXIDE REDUCTASE"/>
    <property type="match status" value="1"/>
</dbReference>
<feature type="compositionally biased region" description="Polar residues" evidence="8">
    <location>
        <begin position="208"/>
        <end position="217"/>
    </location>
</feature>
<evidence type="ECO:0000256" key="4">
    <source>
        <dbReference type="ARBA" id="ARBA00022723"/>
    </source>
</evidence>
<dbReference type="KEGG" id="pbor:BSF38_01830"/>
<keyword evidence="9" id="KW-0732">Signal</keyword>
<dbReference type="EMBL" id="CP019082">
    <property type="protein sequence ID" value="APW60362.1"/>
    <property type="molecule type" value="Genomic_DNA"/>
</dbReference>
<evidence type="ECO:0000256" key="9">
    <source>
        <dbReference type="SAM" id="SignalP"/>
    </source>
</evidence>
<dbReference type="GO" id="GO:0005737">
    <property type="term" value="C:cytoplasm"/>
    <property type="evidence" value="ECO:0007669"/>
    <property type="project" value="TreeGrafter"/>
</dbReference>
<feature type="domain" description="MsrB" evidence="10">
    <location>
        <begin position="82"/>
        <end position="204"/>
    </location>
</feature>
<dbReference type="PANTHER" id="PTHR10173:SF52">
    <property type="entry name" value="METHIONINE-R-SULFOXIDE REDUCTASE B1"/>
    <property type="match status" value="1"/>
</dbReference>
<sequence length="251" mass="27249">MTMNLNMTMSRSMRFALVALACGLATWFHPALAVAQDAEPTDKPKASANDDKGRSDSKKADSKSSDAKESAEAEPEHVYKTDEEWRKLLTYEQYMVTRMKATEPAFSGKYAHGHPKGTFLCVCCGAKLFDSRHKFESGTGWPSFWRPITAKALDETLDQSEIEPRVEVTCARCGAHIGHVFQDGPPPTGLRYCTNSLSLKLDSEPVKPTTSNKTSSRGVRKRTTPSTKSASKNSKPSAEHGPGSTSGGGAS</sequence>
<feature type="region of interest" description="Disordered" evidence="8">
    <location>
        <begin position="38"/>
        <end position="79"/>
    </location>
</feature>
<gene>
    <name evidence="11" type="primary">msrB_1</name>
    <name evidence="11" type="ORF">BSF38_01830</name>
</gene>
<dbReference type="InterPro" id="IPR002579">
    <property type="entry name" value="Met_Sox_Rdtase_MsrB_dom"/>
</dbReference>
<protein>
    <recommendedName>
        <fullName evidence="3">peptide-methionine (R)-S-oxide reductase</fullName>
        <ecNumber evidence="3">1.8.4.12</ecNumber>
    </recommendedName>
</protein>
<dbReference type="SUPFAM" id="SSF51316">
    <property type="entry name" value="Mss4-like"/>
    <property type="match status" value="1"/>
</dbReference>
<evidence type="ECO:0000256" key="2">
    <source>
        <dbReference type="ARBA" id="ARBA00007174"/>
    </source>
</evidence>
<dbReference type="GO" id="GO:0046872">
    <property type="term" value="F:metal ion binding"/>
    <property type="evidence" value="ECO:0007669"/>
    <property type="project" value="UniProtKB-KW"/>
</dbReference>
<dbReference type="InterPro" id="IPR011057">
    <property type="entry name" value="Mss4-like_sf"/>
</dbReference>
<reference evidence="12" key="1">
    <citation type="submission" date="2016-12" db="EMBL/GenBank/DDBJ databases">
        <title>Comparative genomics of four Isosphaeraceae planctomycetes: a common pool of plasmids and glycoside hydrolase genes.</title>
        <authorList>
            <person name="Ivanova A."/>
        </authorList>
    </citation>
    <scope>NUCLEOTIDE SEQUENCE [LARGE SCALE GENOMIC DNA]</scope>
    <source>
        <strain evidence="12">PX4</strain>
    </source>
</reference>
<evidence type="ECO:0000256" key="1">
    <source>
        <dbReference type="ARBA" id="ARBA00001947"/>
    </source>
</evidence>
<dbReference type="Pfam" id="PF01641">
    <property type="entry name" value="SelR"/>
    <property type="match status" value="1"/>
</dbReference>
<dbReference type="InterPro" id="IPR028427">
    <property type="entry name" value="Met_Sox_Rdtase_MsrB"/>
</dbReference>
<dbReference type="GO" id="GO:0030091">
    <property type="term" value="P:protein repair"/>
    <property type="evidence" value="ECO:0007669"/>
    <property type="project" value="InterPro"/>
</dbReference>
<dbReference type="GO" id="GO:0033743">
    <property type="term" value="F:peptide-methionine (R)-S-oxide reductase activity"/>
    <property type="evidence" value="ECO:0007669"/>
    <property type="project" value="UniProtKB-EC"/>
</dbReference>
<keyword evidence="6 11" id="KW-0560">Oxidoreductase</keyword>
<name>A0A1U7CN51_9BACT</name>
<dbReference type="AlphaFoldDB" id="A0A1U7CN51"/>
<dbReference type="PROSITE" id="PS51790">
    <property type="entry name" value="MSRB"/>
    <property type="match status" value="1"/>
</dbReference>
<evidence type="ECO:0000256" key="6">
    <source>
        <dbReference type="ARBA" id="ARBA00023002"/>
    </source>
</evidence>
<dbReference type="FunFam" id="2.170.150.20:FF:000001">
    <property type="entry name" value="Peptide methionine sulfoxide reductase MsrB"/>
    <property type="match status" value="1"/>
</dbReference>
<evidence type="ECO:0000256" key="8">
    <source>
        <dbReference type="SAM" id="MobiDB-lite"/>
    </source>
</evidence>
<dbReference type="NCBIfam" id="TIGR00357">
    <property type="entry name" value="peptide-methionine (R)-S-oxide reductase MsrB"/>
    <property type="match status" value="1"/>
</dbReference>
<feature type="chain" id="PRO_5012256589" description="peptide-methionine (R)-S-oxide reductase" evidence="9">
    <location>
        <begin position="34"/>
        <end position="251"/>
    </location>
</feature>
<evidence type="ECO:0000256" key="5">
    <source>
        <dbReference type="ARBA" id="ARBA00022833"/>
    </source>
</evidence>
<feature type="region of interest" description="Disordered" evidence="8">
    <location>
        <begin position="203"/>
        <end position="251"/>
    </location>
</feature>
<dbReference type="GO" id="GO:0006979">
    <property type="term" value="P:response to oxidative stress"/>
    <property type="evidence" value="ECO:0007669"/>
    <property type="project" value="InterPro"/>
</dbReference>
<organism evidence="11 12">
    <name type="scientific">Paludisphaera borealis</name>
    <dbReference type="NCBI Taxonomy" id="1387353"/>
    <lineage>
        <taxon>Bacteria</taxon>
        <taxon>Pseudomonadati</taxon>
        <taxon>Planctomycetota</taxon>
        <taxon>Planctomycetia</taxon>
        <taxon>Isosphaerales</taxon>
        <taxon>Isosphaeraceae</taxon>
        <taxon>Paludisphaera</taxon>
    </lineage>
</organism>
<keyword evidence="4" id="KW-0479">Metal-binding</keyword>
<keyword evidence="12" id="KW-1185">Reference proteome</keyword>
<dbReference type="EC" id="1.8.4.12" evidence="3"/>
<feature type="compositionally biased region" description="Polar residues" evidence="8">
    <location>
        <begin position="224"/>
        <end position="236"/>
    </location>
</feature>
<accession>A0A1U7CN51</accession>
<dbReference type="Gene3D" id="2.170.150.20">
    <property type="entry name" value="Peptide methionine sulfoxide reductase"/>
    <property type="match status" value="1"/>
</dbReference>
<comment type="similarity">
    <text evidence="2">Belongs to the MsrB Met sulfoxide reductase family.</text>
</comment>
<keyword evidence="5" id="KW-0862">Zinc</keyword>